<accession>A0ABV6ULV2</accession>
<dbReference type="InterPro" id="IPR028994">
    <property type="entry name" value="Integrin_alpha_N"/>
</dbReference>
<evidence type="ECO:0000313" key="3">
    <source>
        <dbReference type="Proteomes" id="UP001592528"/>
    </source>
</evidence>
<proteinExistence type="predicted"/>
<dbReference type="InterPro" id="IPR013517">
    <property type="entry name" value="FG-GAP"/>
</dbReference>
<evidence type="ECO:0000256" key="1">
    <source>
        <dbReference type="ARBA" id="ARBA00022729"/>
    </source>
</evidence>
<sequence>MKIASGDFNGNGYADLAILHQRSDGGADVHVLYGGPGSSPLGNTTTITRSLPSADGWDWTKMKVTAGDYNGDHFSDLAILHQTSDGGSDVHLLFGGTSPLSNTTTWLRSLPAASGWNWSQMMVESGDYNGNTYADLAILHQRTDGGADVHVLYGGPGTSPLGNTTTITRSLPGTSGWDWTKMLLAPAS</sequence>
<dbReference type="EMBL" id="JBHEZZ010000006">
    <property type="protein sequence ID" value="MFC1402429.1"/>
    <property type="molecule type" value="Genomic_DNA"/>
</dbReference>
<comment type="caution">
    <text evidence="2">The sequence shown here is derived from an EMBL/GenBank/DDBJ whole genome shotgun (WGS) entry which is preliminary data.</text>
</comment>
<keyword evidence="3" id="KW-1185">Reference proteome</keyword>
<gene>
    <name evidence="2" type="ORF">ACEZDJ_14150</name>
</gene>
<dbReference type="SUPFAM" id="SSF69318">
    <property type="entry name" value="Integrin alpha N-terminal domain"/>
    <property type="match status" value="1"/>
</dbReference>
<name>A0ABV6ULV2_9ACTN</name>
<reference evidence="2 3" key="1">
    <citation type="submission" date="2024-09" db="EMBL/GenBank/DDBJ databases">
        <authorList>
            <person name="Lee S.D."/>
        </authorList>
    </citation>
    <scope>NUCLEOTIDE SEQUENCE [LARGE SCALE GENOMIC DNA]</scope>
    <source>
        <strain evidence="2 3">N1-5</strain>
    </source>
</reference>
<protein>
    <submittedName>
        <fullName evidence="2">FG-GAP repeat domain-containing protein</fullName>
    </submittedName>
</protein>
<dbReference type="Gene3D" id="2.130.10.130">
    <property type="entry name" value="Integrin alpha, N-terminal"/>
    <property type="match status" value="1"/>
</dbReference>
<evidence type="ECO:0000313" key="2">
    <source>
        <dbReference type="EMBL" id="MFC1402429.1"/>
    </source>
</evidence>
<dbReference type="Proteomes" id="UP001592528">
    <property type="component" value="Unassembled WGS sequence"/>
</dbReference>
<organism evidence="2 3">
    <name type="scientific">Streptacidiphilus cavernicola</name>
    <dbReference type="NCBI Taxonomy" id="3342716"/>
    <lineage>
        <taxon>Bacteria</taxon>
        <taxon>Bacillati</taxon>
        <taxon>Actinomycetota</taxon>
        <taxon>Actinomycetes</taxon>
        <taxon>Kitasatosporales</taxon>
        <taxon>Streptomycetaceae</taxon>
        <taxon>Streptacidiphilus</taxon>
    </lineage>
</organism>
<dbReference type="RefSeq" id="WP_030249668.1">
    <property type="nucleotide sequence ID" value="NZ_JBHEZZ010000006.1"/>
</dbReference>
<dbReference type="Pfam" id="PF13517">
    <property type="entry name" value="FG-GAP_3"/>
    <property type="match status" value="1"/>
</dbReference>
<keyword evidence="1" id="KW-0732">Signal</keyword>